<feature type="transmembrane region" description="Helical" evidence="6">
    <location>
        <begin position="306"/>
        <end position="328"/>
    </location>
</feature>
<dbReference type="PANTHER" id="PTHR16172">
    <property type="entry name" value="MAJOR FACILITATOR SUPERFAMILY DOMAIN-CONTAINING PROTEIN 6-LIKE"/>
    <property type="match status" value="1"/>
</dbReference>
<dbReference type="Proteomes" id="UP000499080">
    <property type="component" value="Unassembled WGS sequence"/>
</dbReference>
<feature type="transmembrane region" description="Helical" evidence="6">
    <location>
        <begin position="372"/>
        <end position="396"/>
    </location>
</feature>
<feature type="transmembrane region" description="Helical" evidence="6">
    <location>
        <begin position="480"/>
        <end position="500"/>
    </location>
</feature>
<feature type="transmembrane region" description="Helical" evidence="6">
    <location>
        <begin position="417"/>
        <end position="442"/>
    </location>
</feature>
<evidence type="ECO:0000259" key="7">
    <source>
        <dbReference type="Pfam" id="PF12832"/>
    </source>
</evidence>
<keyword evidence="3 6" id="KW-0812">Transmembrane</keyword>
<feature type="transmembrane region" description="Helical" evidence="6">
    <location>
        <begin position="349"/>
        <end position="366"/>
    </location>
</feature>
<name>A0A4Y2CJC9_ARAVE</name>
<dbReference type="InterPro" id="IPR051717">
    <property type="entry name" value="MFS_MFSD6"/>
</dbReference>
<dbReference type="OrthoDB" id="515887at2759"/>
<feature type="transmembrane region" description="Helical" evidence="6">
    <location>
        <begin position="574"/>
        <end position="594"/>
    </location>
</feature>
<dbReference type="EMBL" id="BGPR01000195">
    <property type="protein sequence ID" value="GBM03848.1"/>
    <property type="molecule type" value="Genomic_DNA"/>
</dbReference>
<comment type="similarity">
    <text evidence="2">Belongs to the major facilitator superfamily. MFSD6 family.</text>
</comment>
<reference evidence="8 9" key="1">
    <citation type="journal article" date="2019" name="Sci. Rep.">
        <title>Orb-weaving spider Araneus ventricosus genome elucidates the spidroin gene catalogue.</title>
        <authorList>
            <person name="Kono N."/>
            <person name="Nakamura H."/>
            <person name="Ohtoshi R."/>
            <person name="Moran D.A.P."/>
            <person name="Shinohara A."/>
            <person name="Yoshida Y."/>
            <person name="Fujiwara M."/>
            <person name="Mori M."/>
            <person name="Tomita M."/>
            <person name="Arakawa K."/>
        </authorList>
    </citation>
    <scope>NUCLEOTIDE SEQUENCE [LARGE SCALE GENOMIC DNA]</scope>
</reference>
<feature type="transmembrane region" description="Helical" evidence="6">
    <location>
        <begin position="454"/>
        <end position="473"/>
    </location>
</feature>
<dbReference type="GO" id="GO:0016020">
    <property type="term" value="C:membrane"/>
    <property type="evidence" value="ECO:0007669"/>
    <property type="project" value="UniProtKB-SubCell"/>
</dbReference>
<protein>
    <submittedName>
        <fullName evidence="8">Major facilitator superfamily domain-containing protein 6</fullName>
    </submittedName>
</protein>
<dbReference type="InterPro" id="IPR024989">
    <property type="entry name" value="MFS_assoc_dom"/>
</dbReference>
<evidence type="ECO:0000256" key="5">
    <source>
        <dbReference type="ARBA" id="ARBA00023136"/>
    </source>
</evidence>
<evidence type="ECO:0000313" key="8">
    <source>
        <dbReference type="EMBL" id="GBM03848.1"/>
    </source>
</evidence>
<dbReference type="SUPFAM" id="SSF103473">
    <property type="entry name" value="MFS general substrate transporter"/>
    <property type="match status" value="1"/>
</dbReference>
<proteinExistence type="inferred from homology"/>
<keyword evidence="4 6" id="KW-1133">Transmembrane helix</keyword>
<feature type="transmembrane region" description="Helical" evidence="6">
    <location>
        <begin position="54"/>
        <end position="72"/>
    </location>
</feature>
<dbReference type="Gene3D" id="1.20.1250.20">
    <property type="entry name" value="MFS general substrate transporter like domains"/>
    <property type="match status" value="3"/>
</dbReference>
<organism evidence="8 9">
    <name type="scientific">Araneus ventricosus</name>
    <name type="common">Orbweaver spider</name>
    <name type="synonym">Epeira ventricosa</name>
    <dbReference type="NCBI Taxonomy" id="182803"/>
    <lineage>
        <taxon>Eukaryota</taxon>
        <taxon>Metazoa</taxon>
        <taxon>Ecdysozoa</taxon>
        <taxon>Arthropoda</taxon>
        <taxon>Chelicerata</taxon>
        <taxon>Arachnida</taxon>
        <taxon>Araneae</taxon>
        <taxon>Araneomorphae</taxon>
        <taxon>Entelegynae</taxon>
        <taxon>Araneoidea</taxon>
        <taxon>Araneidae</taxon>
        <taxon>Araneus</taxon>
    </lineage>
</organism>
<evidence type="ECO:0000256" key="1">
    <source>
        <dbReference type="ARBA" id="ARBA00004141"/>
    </source>
</evidence>
<comment type="caution">
    <text evidence="8">The sequence shown here is derived from an EMBL/GenBank/DDBJ whole genome shotgun (WGS) entry which is preliminary data.</text>
</comment>
<feature type="domain" description="Major facilitator superfamily associated" evidence="7">
    <location>
        <begin position="48"/>
        <end position="575"/>
    </location>
</feature>
<comment type="subcellular location">
    <subcellularLocation>
        <location evidence="1">Membrane</location>
        <topology evidence="1">Multi-pass membrane protein</topology>
    </subcellularLocation>
</comment>
<dbReference type="AlphaFoldDB" id="A0A4Y2CJC9"/>
<dbReference type="InterPro" id="IPR036259">
    <property type="entry name" value="MFS_trans_sf"/>
</dbReference>
<keyword evidence="5 6" id="KW-0472">Membrane</keyword>
<evidence type="ECO:0000256" key="6">
    <source>
        <dbReference type="SAM" id="Phobius"/>
    </source>
</evidence>
<sequence>MDVETEETRESFLPEAKDGLNCTVSVQPNSSKESQPVQKWWHIDKKMIRFKMHYFLLTGALGSVLPFIAVIVRNRIKLSATSFATVLVFEQFLFVFTKPAIGYITDYFNKLKVVLCIVAVGQGLFLFILLLLPAIPKGQTEIDNTMISNINIQDACSLCENFNSSTKDLKVFVNSTDDFGSTSWFRWSSLDDKTCHFFKEKSLNYSHYWFSNVAVPAQCQATNANISFTTEKKTIKLGTIDNEITSNQPYISTFECPRMPNDSCALMVYDCVLCCIAEEGCHYKVHPVIAKRLQTITSKKTDFETYQFWVFALVFTILNACINAIFTLSDTACCESVQKNGADYGKQRLWGAVGWGLLAPIGGVLTDYTGDYIAVWIVFAILSIFMIWNILKLNLVKPHFSKDILKNVGTIMKEKEFLCFELGVFVNGIGLGFIWFYLMWFVTSIGGTRLVCGLTQTVQCFVGELPFMFFSGWMLKKMGYFNILTISLLAYCVRFFWYSLLDNPWLILPIEWTHGITYGVFYTSIATYAKMRAKPGTETTTQSVIFATYDGLGAGFGNVFAGLGFDYLGAHETFFYTGIFFGCCSVVSTCYTLFNRKTKKKSETVEET</sequence>
<evidence type="ECO:0000256" key="3">
    <source>
        <dbReference type="ARBA" id="ARBA00022692"/>
    </source>
</evidence>
<dbReference type="Pfam" id="PF12832">
    <property type="entry name" value="MFS_1_like"/>
    <property type="match status" value="1"/>
</dbReference>
<evidence type="ECO:0000313" key="9">
    <source>
        <dbReference type="Proteomes" id="UP000499080"/>
    </source>
</evidence>
<evidence type="ECO:0000256" key="4">
    <source>
        <dbReference type="ARBA" id="ARBA00022989"/>
    </source>
</evidence>
<feature type="transmembrane region" description="Helical" evidence="6">
    <location>
        <begin position="78"/>
        <end position="101"/>
    </location>
</feature>
<accession>A0A4Y2CJC9</accession>
<feature type="transmembrane region" description="Helical" evidence="6">
    <location>
        <begin position="543"/>
        <end position="568"/>
    </location>
</feature>
<gene>
    <name evidence="8" type="primary">MFSD6_6</name>
    <name evidence="8" type="ORF">AVEN_231317_1</name>
</gene>
<dbReference type="PANTHER" id="PTHR16172:SF30">
    <property type="entry name" value="SUGAR BABY, ISOFORM C"/>
    <property type="match status" value="1"/>
</dbReference>
<evidence type="ECO:0000256" key="2">
    <source>
        <dbReference type="ARBA" id="ARBA00005241"/>
    </source>
</evidence>
<keyword evidence="9" id="KW-1185">Reference proteome</keyword>
<feature type="transmembrane region" description="Helical" evidence="6">
    <location>
        <begin position="512"/>
        <end position="531"/>
    </location>
</feature>
<feature type="transmembrane region" description="Helical" evidence="6">
    <location>
        <begin position="113"/>
        <end position="135"/>
    </location>
</feature>